<gene>
    <name evidence="5" type="ORF">GMORB2_6787</name>
</gene>
<reference evidence="5" key="1">
    <citation type="submission" date="2020-03" db="EMBL/GenBank/DDBJ databases">
        <title>Site-based positive gene gene selection in Geosmithia morbida across the United States reveals a broad range of putative effectors and factors for local host and environmental adapation.</title>
        <authorList>
            <person name="Onufrak A."/>
            <person name="Murdoch R.W."/>
            <person name="Gazis R."/>
            <person name="Huff M."/>
            <person name="Staton M."/>
            <person name="Klingeman W."/>
            <person name="Hadziabdic D."/>
        </authorList>
    </citation>
    <scope>NUCLEOTIDE SEQUENCE</scope>
    <source>
        <strain evidence="5">1262</strain>
    </source>
</reference>
<dbReference type="SUPFAM" id="SSF48371">
    <property type="entry name" value="ARM repeat"/>
    <property type="match status" value="1"/>
</dbReference>
<evidence type="ECO:0000256" key="1">
    <source>
        <dbReference type="ARBA" id="ARBA00022630"/>
    </source>
</evidence>
<dbReference type="InterPro" id="IPR004099">
    <property type="entry name" value="Pyr_nucl-diS_OxRdtase_dimer"/>
</dbReference>
<name>A0A9P4YVE0_9HYPO</name>
<dbReference type="InterPro" id="IPR008709">
    <property type="entry name" value="Neurochondrin"/>
</dbReference>
<evidence type="ECO:0000259" key="3">
    <source>
        <dbReference type="Pfam" id="PF02852"/>
    </source>
</evidence>
<keyword evidence="6" id="KW-1185">Reference proteome</keyword>
<dbReference type="InterPro" id="IPR023753">
    <property type="entry name" value="FAD/NAD-binding_dom"/>
</dbReference>
<dbReference type="Pfam" id="PF05536">
    <property type="entry name" value="Neurochondrin"/>
    <property type="match status" value="1"/>
</dbReference>
<dbReference type="GO" id="GO:0050660">
    <property type="term" value="F:flavin adenine dinucleotide binding"/>
    <property type="evidence" value="ECO:0007669"/>
    <property type="project" value="TreeGrafter"/>
</dbReference>
<feature type="domain" description="Pyridine nucleotide-disulphide oxidoreductase dimerisation" evidence="3">
    <location>
        <begin position="803"/>
        <end position="910"/>
    </location>
</feature>
<keyword evidence="2" id="KW-0274">FAD</keyword>
<keyword evidence="1" id="KW-0285">Flavoprotein</keyword>
<evidence type="ECO:0000259" key="4">
    <source>
        <dbReference type="Pfam" id="PF07992"/>
    </source>
</evidence>
<dbReference type="PRINTS" id="PR00368">
    <property type="entry name" value="FADPNR"/>
</dbReference>
<dbReference type="Proteomes" id="UP000749293">
    <property type="component" value="Unassembled WGS sequence"/>
</dbReference>
<accession>A0A9P4YVE0</accession>
<sequence>MAEPATSTQRQGGDAANLDRVKSLLRARDDTQRFVGLAILKSVLDNSPELRQNHVAVQDLWACISPKFLDRLLRTGSASSAKGKDAGEMLNLAVSVLHTFGLLLPPDSLENAKFPGRVPLLISALLQSSPETTLLILQLLNTLASTRAGAESFIKVDDISPLTEIAPSNPLALDVLRYAWLHAMGGSLPKRTLSESISKTLKILVPSFTGTDAVTLLDFLGDLLRQADKEIIPAPSLWLKPTVNHVRNLVISRPTPEARAAYTNFSASLLQVYPKEAADALFTGDHKSEKPFGFLLINLLLIDIRSSTPMILEQLNSPEYAGTARRLASAYDVIAMFIGFLVRCLDDDRPMPMPPDSLLKLRSSISETMSVTTEYLRDRWDSSVAGAMGLHTEARTSTTETATGSYHSLAWDSMKNRVDQDPLTLSSLRCLSLWLREDENDDLRQEATGLIDMLTELYQSGASQGIDFRSPVLVALEALVTLDQGREILLSHDGWKTLSRDLVETVRDPTRLGQQVEITRGTDTVRVLLPIVEQQRAGTAEEWMDLITAVAAWDLDENRTLQVEGRRFVIAVLQLCSSILVGASQGMRRRYTHSVSAVSGIAHRLAATLDEGGPADIVTQYNALFLGSDQGVNNTLAKAFAAAGKTTAMVERTALNLTCINTGCTPTKTMISSGRAAHMVQRGGENGNEETATSSLEMQLDGGETVKGTHLLLAIGHVPNTDMLSLEAAGVRATARGHIIVDDKLQTSAEGVCAPGDVLGGPAFTHMSYDDSRIIHANLLDITKPSTTRTRMTAQSSRSRNLTPDVAFTDPQLAHVGLHGRDLLADGGRGFRTAVMPMSCVTRAAETAEGRGMMKVSMDDQTGEILGFTCLSIEGGEIMSLVQTAMMGGLRWWDLEGNVYAHPTMAESLNKL</sequence>
<dbReference type="OrthoDB" id="8962942at2759"/>
<dbReference type="PANTHER" id="PTHR43014:SF2">
    <property type="entry name" value="MERCURIC REDUCTASE"/>
    <property type="match status" value="1"/>
</dbReference>
<dbReference type="InterPro" id="IPR036188">
    <property type="entry name" value="FAD/NAD-bd_sf"/>
</dbReference>
<dbReference type="GO" id="GO:0003955">
    <property type="term" value="F:NAD(P)H dehydrogenase (quinone) activity"/>
    <property type="evidence" value="ECO:0007669"/>
    <property type="project" value="TreeGrafter"/>
</dbReference>
<dbReference type="InterPro" id="IPR016024">
    <property type="entry name" value="ARM-type_fold"/>
</dbReference>
<protein>
    <submittedName>
        <fullName evidence="5">Pyruvate/2-oxoglutarate dehydrogenase complex, dihydrolipoamide dehydrogenase (E3) component</fullName>
    </submittedName>
</protein>
<dbReference type="Pfam" id="PF02852">
    <property type="entry name" value="Pyr_redox_dim"/>
    <property type="match status" value="1"/>
</dbReference>
<organism evidence="5 6">
    <name type="scientific">Geosmithia morbida</name>
    <dbReference type="NCBI Taxonomy" id="1094350"/>
    <lineage>
        <taxon>Eukaryota</taxon>
        <taxon>Fungi</taxon>
        <taxon>Dikarya</taxon>
        <taxon>Ascomycota</taxon>
        <taxon>Pezizomycotina</taxon>
        <taxon>Sordariomycetes</taxon>
        <taxon>Hypocreomycetidae</taxon>
        <taxon>Hypocreales</taxon>
        <taxon>Bionectriaceae</taxon>
        <taxon>Geosmithia</taxon>
    </lineage>
</organism>
<dbReference type="PANTHER" id="PTHR43014">
    <property type="entry name" value="MERCURIC REDUCTASE"/>
    <property type="match status" value="1"/>
</dbReference>
<comment type="caution">
    <text evidence="5">The sequence shown here is derived from an EMBL/GenBank/DDBJ whole genome shotgun (WGS) entry which is preliminary data.</text>
</comment>
<dbReference type="SUPFAM" id="SSF55424">
    <property type="entry name" value="FAD/NAD-linked reductases, dimerisation (C-terminal) domain"/>
    <property type="match status" value="1"/>
</dbReference>
<dbReference type="Gene3D" id="3.50.50.60">
    <property type="entry name" value="FAD/NAD(P)-binding domain"/>
    <property type="match status" value="3"/>
</dbReference>
<dbReference type="EMBL" id="JAANYQ010000007">
    <property type="protein sequence ID" value="KAF4123237.1"/>
    <property type="molecule type" value="Genomic_DNA"/>
</dbReference>
<dbReference type="InterPro" id="IPR016156">
    <property type="entry name" value="FAD/NAD-linked_Rdtase_dimer_sf"/>
</dbReference>
<feature type="domain" description="FAD/NAD(P)-binding" evidence="4">
    <location>
        <begin position="690"/>
        <end position="769"/>
    </location>
</feature>
<dbReference type="Pfam" id="PF07992">
    <property type="entry name" value="Pyr_redox_2"/>
    <property type="match status" value="1"/>
</dbReference>
<evidence type="ECO:0000256" key="2">
    <source>
        <dbReference type="ARBA" id="ARBA00022827"/>
    </source>
</evidence>
<evidence type="ECO:0000313" key="5">
    <source>
        <dbReference type="EMBL" id="KAF4123237.1"/>
    </source>
</evidence>
<dbReference type="RefSeq" id="XP_035321889.1">
    <property type="nucleotide sequence ID" value="XM_035468755.1"/>
</dbReference>
<dbReference type="SUPFAM" id="SSF51905">
    <property type="entry name" value="FAD/NAD(P)-binding domain"/>
    <property type="match status" value="1"/>
</dbReference>
<proteinExistence type="predicted"/>
<keyword evidence="5" id="KW-0670">Pyruvate</keyword>
<dbReference type="AlphaFoldDB" id="A0A9P4YVE0"/>
<evidence type="ECO:0000313" key="6">
    <source>
        <dbReference type="Proteomes" id="UP000749293"/>
    </source>
</evidence>
<dbReference type="GeneID" id="55973010"/>
<dbReference type="Gene3D" id="3.30.390.30">
    <property type="match status" value="1"/>
</dbReference>